<dbReference type="GO" id="GO:0003723">
    <property type="term" value="F:RNA binding"/>
    <property type="evidence" value="ECO:0007669"/>
    <property type="project" value="InterPro"/>
</dbReference>
<dbReference type="PANTHER" id="PTHR47926">
    <property type="entry name" value="PENTATRICOPEPTIDE REPEAT-CONTAINING PROTEIN"/>
    <property type="match status" value="1"/>
</dbReference>
<organism evidence="3 4">
    <name type="scientific">Amborella trichopoda</name>
    <dbReference type="NCBI Taxonomy" id="13333"/>
    <lineage>
        <taxon>Eukaryota</taxon>
        <taxon>Viridiplantae</taxon>
        <taxon>Streptophyta</taxon>
        <taxon>Embryophyta</taxon>
        <taxon>Tracheophyta</taxon>
        <taxon>Spermatophyta</taxon>
        <taxon>Magnoliopsida</taxon>
        <taxon>Amborellales</taxon>
        <taxon>Amborellaceae</taxon>
        <taxon>Amborella</taxon>
    </lineage>
</organism>
<dbReference type="InterPro" id="IPR046960">
    <property type="entry name" value="PPR_At4g14850-like_plant"/>
</dbReference>
<dbReference type="Gramene" id="ERN07652">
    <property type="protein sequence ID" value="ERN07652"/>
    <property type="gene ID" value="AMTR_s00155p00018120"/>
</dbReference>
<dbReference type="FunFam" id="1.25.40.10:FF:000436">
    <property type="entry name" value="Pentatricopeptide repeat-containing protein At5g39350 family"/>
    <property type="match status" value="1"/>
</dbReference>
<dbReference type="EMBL" id="KI393623">
    <property type="protein sequence ID" value="ERN07652.1"/>
    <property type="molecule type" value="Genomic_DNA"/>
</dbReference>
<dbReference type="GO" id="GO:0009451">
    <property type="term" value="P:RNA modification"/>
    <property type="evidence" value="ECO:0007669"/>
    <property type="project" value="InterPro"/>
</dbReference>
<dbReference type="InterPro" id="IPR011990">
    <property type="entry name" value="TPR-like_helical_dom_sf"/>
</dbReference>
<keyword evidence="4" id="KW-1185">Reference proteome</keyword>
<dbReference type="NCBIfam" id="TIGR00756">
    <property type="entry name" value="PPR"/>
    <property type="match status" value="3"/>
</dbReference>
<sequence length="291" mass="32250">MRERDCVLWNVIITGHAKHGDVNGAFRIFQRMMGSDIKPNSVTFSCVLSMCATSSNLDHGIQLHGHVIRCGFEYQVSISNTLLAMYSKCHCLLESRQVFKAMNQKDLVSYNGMIAGYVQNGYADEALSLFYEMQSVGLKPDSVTFASILPSFSDLAGLIEGKAVHSYIIRNGVHLDAFVKSALIDIYCKCRDALLARKVFDRTGYLDVVICSAMISGYVLNGMSYDALEIFRGLEKFRLKPNSVTLSSILPACSALASLRLGKQLHNYILKNGFEARCYIGSALTDIPKRP</sequence>
<dbReference type="InterPro" id="IPR002885">
    <property type="entry name" value="PPR_rpt"/>
</dbReference>
<dbReference type="OMA" id="YMHSEVM"/>
<evidence type="ECO:0000313" key="3">
    <source>
        <dbReference type="EMBL" id="ERN07652.1"/>
    </source>
</evidence>
<reference evidence="4" key="1">
    <citation type="journal article" date="2013" name="Science">
        <title>The Amborella genome and the evolution of flowering plants.</title>
        <authorList>
            <consortium name="Amborella Genome Project"/>
        </authorList>
    </citation>
    <scope>NUCLEOTIDE SEQUENCE [LARGE SCALE GENOMIC DNA]</scope>
</reference>
<protein>
    <recommendedName>
        <fullName evidence="5">Pentacotripeptide-repeat region of PRORP domain-containing protein</fullName>
    </recommendedName>
</protein>
<gene>
    <name evidence="3" type="ORF">AMTR_s00155p00018120</name>
</gene>
<evidence type="ECO:0000256" key="2">
    <source>
        <dbReference type="PROSITE-ProRule" id="PRU00708"/>
    </source>
</evidence>
<proteinExistence type="predicted"/>
<keyword evidence="1" id="KW-0677">Repeat</keyword>
<dbReference type="AlphaFoldDB" id="W1PCK7"/>
<evidence type="ECO:0000313" key="4">
    <source>
        <dbReference type="Proteomes" id="UP000017836"/>
    </source>
</evidence>
<name>W1PCK7_AMBTC</name>
<evidence type="ECO:0008006" key="5">
    <source>
        <dbReference type="Google" id="ProtNLM"/>
    </source>
</evidence>
<dbReference type="Proteomes" id="UP000017836">
    <property type="component" value="Unassembled WGS sequence"/>
</dbReference>
<evidence type="ECO:0000256" key="1">
    <source>
        <dbReference type="ARBA" id="ARBA00022737"/>
    </source>
</evidence>
<dbReference type="eggNOG" id="KOG4197">
    <property type="taxonomic scope" value="Eukaryota"/>
</dbReference>
<feature type="repeat" description="PPR" evidence="2">
    <location>
        <begin position="106"/>
        <end position="140"/>
    </location>
</feature>
<dbReference type="HOGENOM" id="CLU_002706_0_0_1"/>
<accession>W1PCK7</accession>
<dbReference type="Pfam" id="PF01535">
    <property type="entry name" value="PPR"/>
    <property type="match status" value="2"/>
</dbReference>
<dbReference type="Pfam" id="PF13041">
    <property type="entry name" value="PPR_2"/>
    <property type="match status" value="2"/>
</dbReference>
<dbReference type="PROSITE" id="PS51375">
    <property type="entry name" value="PPR"/>
    <property type="match status" value="3"/>
</dbReference>
<feature type="repeat" description="PPR" evidence="2">
    <location>
        <begin position="207"/>
        <end position="241"/>
    </location>
</feature>
<dbReference type="Gene3D" id="1.25.40.10">
    <property type="entry name" value="Tetratricopeptide repeat domain"/>
    <property type="match status" value="2"/>
</dbReference>
<dbReference type="FunFam" id="1.25.40.10:FF:000682">
    <property type="entry name" value="Pentatricopeptide repeat-containing protein At3g16610"/>
    <property type="match status" value="1"/>
</dbReference>
<feature type="repeat" description="PPR" evidence="2">
    <location>
        <begin position="5"/>
        <end position="39"/>
    </location>
</feature>
<dbReference type="Pfam" id="PF13812">
    <property type="entry name" value="PPR_3"/>
    <property type="match status" value="1"/>
</dbReference>